<protein>
    <recommendedName>
        <fullName evidence="14">P-loop containing nucleoside triphosphate hydrolase protein</fullName>
    </recommendedName>
</protein>
<dbReference type="PROSITE" id="PS50893">
    <property type="entry name" value="ABC_TRANSPORTER_2"/>
    <property type="match status" value="1"/>
</dbReference>
<feature type="transmembrane region" description="Helical" evidence="9">
    <location>
        <begin position="396"/>
        <end position="420"/>
    </location>
</feature>
<evidence type="ECO:0000259" key="10">
    <source>
        <dbReference type="PROSITE" id="PS50893"/>
    </source>
</evidence>
<keyword evidence="4" id="KW-0547">Nucleotide-binding</keyword>
<feature type="transmembrane region" description="Helical" evidence="9">
    <location>
        <begin position="191"/>
        <end position="214"/>
    </location>
</feature>
<keyword evidence="1" id="KW-0813">Transport</keyword>
<dbReference type="Proteomes" id="UP000193411">
    <property type="component" value="Unassembled WGS sequence"/>
</dbReference>
<feature type="transmembrane region" description="Helical" evidence="9">
    <location>
        <begin position="158"/>
        <end position="185"/>
    </location>
</feature>
<dbReference type="Gene3D" id="3.40.50.300">
    <property type="entry name" value="P-loop containing nucleotide triphosphate hydrolases"/>
    <property type="match status" value="3"/>
</dbReference>
<feature type="transmembrane region" description="Helical" evidence="9">
    <location>
        <begin position="985"/>
        <end position="1009"/>
    </location>
</feature>
<comment type="caution">
    <text evidence="12">The sequence shown here is derived from an EMBL/GenBank/DDBJ whole genome shotgun (WGS) entry which is preliminary data.</text>
</comment>
<feature type="transmembrane region" description="Helical" evidence="9">
    <location>
        <begin position="124"/>
        <end position="146"/>
    </location>
</feature>
<feature type="transmembrane region" description="Helical" evidence="9">
    <location>
        <begin position="539"/>
        <end position="560"/>
    </location>
</feature>
<feature type="transmembrane region" description="Helical" evidence="9">
    <location>
        <begin position="83"/>
        <end position="104"/>
    </location>
</feature>
<keyword evidence="13" id="KW-1185">Reference proteome</keyword>
<evidence type="ECO:0000256" key="4">
    <source>
        <dbReference type="ARBA" id="ARBA00022741"/>
    </source>
</evidence>
<dbReference type="SUPFAM" id="SSF52540">
    <property type="entry name" value="P-loop containing nucleoside triphosphate hydrolases"/>
    <property type="match status" value="2"/>
</dbReference>
<dbReference type="InterPro" id="IPR003439">
    <property type="entry name" value="ABC_transporter-like_ATP-bd"/>
</dbReference>
<dbReference type="Pfam" id="PF00664">
    <property type="entry name" value="ABC_membrane"/>
    <property type="match status" value="3"/>
</dbReference>
<evidence type="ECO:0000256" key="6">
    <source>
        <dbReference type="ARBA" id="ARBA00022989"/>
    </source>
</evidence>
<dbReference type="InterPro" id="IPR011527">
    <property type="entry name" value="ABC1_TM_dom"/>
</dbReference>
<dbReference type="SUPFAM" id="SSF90123">
    <property type="entry name" value="ABC transporter transmembrane region"/>
    <property type="match status" value="3"/>
</dbReference>
<feature type="transmembrane region" description="Helical" evidence="9">
    <location>
        <begin position="426"/>
        <end position="445"/>
    </location>
</feature>
<dbReference type="PROSITE" id="PS50929">
    <property type="entry name" value="ABC_TM1F"/>
    <property type="match status" value="2"/>
</dbReference>
<dbReference type="GO" id="GO:0016020">
    <property type="term" value="C:membrane"/>
    <property type="evidence" value="ECO:0007669"/>
    <property type="project" value="InterPro"/>
</dbReference>
<feature type="transmembrane region" description="Helical" evidence="9">
    <location>
        <begin position="32"/>
        <end position="53"/>
    </location>
</feature>
<reference evidence="12 13" key="1">
    <citation type="submission" date="2016-07" db="EMBL/GenBank/DDBJ databases">
        <title>Pervasive Adenine N6-methylation of Active Genes in Fungi.</title>
        <authorList>
            <consortium name="DOE Joint Genome Institute"/>
            <person name="Mondo S.J."/>
            <person name="Dannebaum R.O."/>
            <person name="Kuo R.C."/>
            <person name="Labutti K."/>
            <person name="Haridas S."/>
            <person name="Kuo A."/>
            <person name="Salamov A."/>
            <person name="Ahrendt S.R."/>
            <person name="Lipzen A."/>
            <person name="Sullivan W."/>
            <person name="Andreopoulos W.B."/>
            <person name="Clum A."/>
            <person name="Lindquist E."/>
            <person name="Daum C."/>
            <person name="Ramamoorthy G.K."/>
            <person name="Gryganskyi A."/>
            <person name="Culley D."/>
            <person name="Magnuson J.K."/>
            <person name="James T.Y."/>
            <person name="O'Malley M.A."/>
            <person name="Stajich J.E."/>
            <person name="Spatafora J.W."/>
            <person name="Visel A."/>
            <person name="Grigoriev I.V."/>
        </authorList>
    </citation>
    <scope>NUCLEOTIDE SEQUENCE [LARGE SCALE GENOMIC DNA]</scope>
    <source>
        <strain evidence="12 13">PL171</strain>
    </source>
</reference>
<evidence type="ECO:0000256" key="7">
    <source>
        <dbReference type="ARBA" id="ARBA00023136"/>
    </source>
</evidence>
<dbReference type="CDD" id="cd18604">
    <property type="entry name" value="ABC_6TM_VMR1_D2_like"/>
    <property type="match status" value="1"/>
</dbReference>
<dbReference type="InterPro" id="IPR036640">
    <property type="entry name" value="ABC1_TM_sf"/>
</dbReference>
<dbReference type="Pfam" id="PF00005">
    <property type="entry name" value="ABC_tran"/>
    <property type="match status" value="1"/>
</dbReference>
<evidence type="ECO:0000256" key="2">
    <source>
        <dbReference type="ARBA" id="ARBA00022692"/>
    </source>
</evidence>
<accession>A0A1Y2HTP9</accession>
<keyword evidence="6 9" id="KW-1133">Transmembrane helix</keyword>
<dbReference type="EMBL" id="MCFL01000010">
    <property type="protein sequence ID" value="ORZ37968.1"/>
    <property type="molecule type" value="Genomic_DNA"/>
</dbReference>
<evidence type="ECO:0000256" key="3">
    <source>
        <dbReference type="ARBA" id="ARBA00022737"/>
    </source>
</evidence>
<sequence length="1479" mass="161632">MSTAEGTHCPLAVPRAIWNPNGVGFSPCFLDFAIASALPAAVFLIAFVIALWCNRHSRFAYSLIANAPANVHAAAPLAINTRFGATLIGFTVLCVVAHGGSIAMLLDPAHNGGNTTGSLERGPLVAAGIRSLTWSLAALLAVYTVFRPNQPRFRGYIPWPSVLGVFFLASAVCSTMSFVVLHFHVTSLYDIVQLVAATLATFLAALYFGTALLIKDAAHPPAPSYNPAAPESDGPAPQLPASKEVTASLFSLAYFSWFSEIVALGSQKSLEMDDLWDLYPSDSAAASNLVYSQITQSRSNLSLVHALYLSVAHHLHLQISSDPNVVLGLAFVASLFLGTVLKSAMDNQTYFRGRRIGCRVRAILIGQVYAKALRARDTQVAVGKVMNMMQIDANKILEFSCYTHYFVTTPMQIVIAIAALYKLLGWASLAGVGVMFCVIPINAITGNRATLLQHRLMEATDKRTQVSTEIFSGIRTLKTFGWELNTLEWIRRVRTGELFHLRKYLDFTIALSLMWYIVPLAVTMGTFFCYAVLMGETLTATKVFTAISLFMALKFPLFVLPDMVIRMLEVRVSVNRIKDFLAEPEVARLPTTPEIRLNHASLAASSTPTASPTTPVPAPINKQVLTDISVSIPKGKLTLIIGKTLAMTEGTVSVPRSFAYVSQQAWLQNATIRDNILFGSSYHAARFNKLSGGQKQRLNLSRAAYSLHDTVIMDDILSALTRSLPNTSLNTACSDHVIVVEDGRIKAQGTPADVSQLGLLDELIREEEDHSVSLDSTTQGGTGIPIASASGSVRASREDGLGSLGALSSSVSVSLSKSLSKSFGGASASGYLQVGPEYRRKRQMSMQSMASVEEAGAAHMSALSNTDTSLVVGSYNGAGSGSLTMNGTSGSTSAAAASATASTPLLPAGSNPAAGRLVQEEDRARGSVQWRVYKAWITAAGGMGFWIALVIMLVMQQLGTVGQDLWLRHWTNAYAKASAGQVVDVWYYLGMYIVIGVCTISVIGLRLTLQFRGSMRASTVLHEKLLENLLYAKVRFFDTTPWVESVRFSRLPFHKSCSGYRRRPLQSRHIALHYHPDFVRGPLFTLFLIPIGFLCWSIGQYFLRCSRELKRLDSLTRSPIYSLFTETLSGVSVIRAYHHEDRFMADIFKRVDVNHRAFFYLWISNRWLNVRSDFIGALIVLTTGLVLLVARDWMDPALSGMLLSYALNVSDSLMWLIRVQAMVEMDMNSIERVDEWIEAIETEPRSGGLTERELPAGWPRSGAVQVDNLTVQYSATAGPVLKNVSFAIPPRAKMAAIDGVDIATVDLHTLRTALTMVPQDPVLFTGTVRTNLDIFSRYSDPELKDVLKRIHLGHLTLDEPVTENGANFSVGTRQMLSLGRALLRRPKVLILDEASSNLDGATDALITQTIREEFKDTTVITIAHRLQTIIDYDAVLVLDAGQVQEFGSPRELMNKSGGMFQKMCKESGQFEALLSATKK</sequence>
<dbReference type="PROSITE" id="PS00211">
    <property type="entry name" value="ABC_TRANSPORTER_1"/>
    <property type="match status" value="1"/>
</dbReference>
<feature type="region of interest" description="Disordered" evidence="8">
    <location>
        <begin position="770"/>
        <end position="792"/>
    </location>
</feature>
<dbReference type="InterPro" id="IPR027417">
    <property type="entry name" value="P-loop_NTPase"/>
</dbReference>
<evidence type="ECO:0000256" key="5">
    <source>
        <dbReference type="ARBA" id="ARBA00022840"/>
    </source>
</evidence>
<dbReference type="PANTHER" id="PTHR24223">
    <property type="entry name" value="ATP-BINDING CASSETTE SUB-FAMILY C"/>
    <property type="match status" value="1"/>
</dbReference>
<dbReference type="GO" id="GO:0140359">
    <property type="term" value="F:ABC-type transporter activity"/>
    <property type="evidence" value="ECO:0007669"/>
    <property type="project" value="InterPro"/>
</dbReference>
<gene>
    <name evidence="12" type="ORF">BCR44DRAFT_1497559</name>
</gene>
<keyword evidence="2 9" id="KW-0812">Transmembrane</keyword>
<feature type="transmembrane region" description="Helical" evidence="9">
    <location>
        <begin position="1078"/>
        <end position="1099"/>
    </location>
</feature>
<dbReference type="InterPro" id="IPR017871">
    <property type="entry name" value="ABC_transporter-like_CS"/>
</dbReference>
<dbReference type="STRING" id="765915.A0A1Y2HTP9"/>
<dbReference type="PANTHER" id="PTHR24223:SF353">
    <property type="entry name" value="ABC TRANSPORTER ATP-BINDING PROTEIN_PERMEASE VMR1-RELATED"/>
    <property type="match status" value="1"/>
</dbReference>
<organism evidence="12 13">
    <name type="scientific">Catenaria anguillulae PL171</name>
    <dbReference type="NCBI Taxonomy" id="765915"/>
    <lineage>
        <taxon>Eukaryota</taxon>
        <taxon>Fungi</taxon>
        <taxon>Fungi incertae sedis</taxon>
        <taxon>Blastocladiomycota</taxon>
        <taxon>Blastocladiomycetes</taxon>
        <taxon>Blastocladiales</taxon>
        <taxon>Catenariaceae</taxon>
        <taxon>Catenaria</taxon>
    </lineage>
</organism>
<feature type="transmembrane region" description="Helical" evidence="9">
    <location>
        <begin position="504"/>
        <end position="533"/>
    </location>
</feature>
<feature type="domain" description="ABC transmembrane type-1" evidence="11">
    <location>
        <begin position="247"/>
        <end position="569"/>
    </location>
</feature>
<dbReference type="GO" id="GO:0016887">
    <property type="term" value="F:ATP hydrolysis activity"/>
    <property type="evidence" value="ECO:0007669"/>
    <property type="project" value="InterPro"/>
</dbReference>
<evidence type="ECO:0000259" key="11">
    <source>
        <dbReference type="PROSITE" id="PS50929"/>
    </source>
</evidence>
<dbReference type="GO" id="GO:0005524">
    <property type="term" value="F:ATP binding"/>
    <property type="evidence" value="ECO:0007669"/>
    <property type="project" value="UniProtKB-KW"/>
</dbReference>
<name>A0A1Y2HTP9_9FUNG</name>
<feature type="domain" description="ABC transmembrane type-1" evidence="11">
    <location>
        <begin position="947"/>
        <end position="1225"/>
    </location>
</feature>
<keyword evidence="5" id="KW-0067">ATP-binding</keyword>
<dbReference type="CDD" id="cd03244">
    <property type="entry name" value="ABCC_MRP_domain2"/>
    <property type="match status" value="1"/>
</dbReference>
<evidence type="ECO:0008006" key="14">
    <source>
        <dbReference type="Google" id="ProtNLM"/>
    </source>
</evidence>
<evidence type="ECO:0000256" key="1">
    <source>
        <dbReference type="ARBA" id="ARBA00022448"/>
    </source>
</evidence>
<evidence type="ECO:0000313" key="12">
    <source>
        <dbReference type="EMBL" id="ORZ37968.1"/>
    </source>
</evidence>
<feature type="transmembrane region" description="Helical" evidence="9">
    <location>
        <begin position="935"/>
        <end position="955"/>
    </location>
</feature>
<keyword evidence="7 9" id="KW-0472">Membrane</keyword>
<dbReference type="CDD" id="cd18596">
    <property type="entry name" value="ABC_6TM_VMR1_D1_like"/>
    <property type="match status" value="1"/>
</dbReference>
<keyword evidence="3" id="KW-0677">Repeat</keyword>
<proteinExistence type="predicted"/>
<feature type="domain" description="ABC transporter" evidence="10">
    <location>
        <begin position="1217"/>
        <end position="1465"/>
    </location>
</feature>
<dbReference type="InterPro" id="IPR050173">
    <property type="entry name" value="ABC_transporter_C-like"/>
</dbReference>
<dbReference type="Gene3D" id="1.20.1560.10">
    <property type="entry name" value="ABC transporter type 1, transmembrane domain"/>
    <property type="match status" value="3"/>
</dbReference>
<evidence type="ECO:0000256" key="8">
    <source>
        <dbReference type="SAM" id="MobiDB-lite"/>
    </source>
</evidence>
<dbReference type="OrthoDB" id="6500128at2759"/>
<evidence type="ECO:0000256" key="9">
    <source>
        <dbReference type="SAM" id="Phobius"/>
    </source>
</evidence>
<evidence type="ECO:0000313" key="13">
    <source>
        <dbReference type="Proteomes" id="UP000193411"/>
    </source>
</evidence>